<evidence type="ECO:0000313" key="3">
    <source>
        <dbReference type="Proteomes" id="UP000677228"/>
    </source>
</evidence>
<dbReference type="Gene3D" id="2.60.120.200">
    <property type="match status" value="1"/>
</dbReference>
<evidence type="ECO:0000313" key="2">
    <source>
        <dbReference type="EMBL" id="CAF4269563.1"/>
    </source>
</evidence>
<comment type="caution">
    <text evidence="1">The sequence shown here is derived from an EMBL/GenBank/DDBJ whole genome shotgun (WGS) entry which is preliminary data.</text>
</comment>
<dbReference type="SUPFAM" id="SSF49899">
    <property type="entry name" value="Concanavalin A-like lectins/glucanases"/>
    <property type="match status" value="1"/>
</dbReference>
<dbReference type="Proteomes" id="UP000682733">
    <property type="component" value="Unassembled WGS sequence"/>
</dbReference>
<dbReference type="Proteomes" id="UP000677228">
    <property type="component" value="Unassembled WGS sequence"/>
</dbReference>
<proteinExistence type="predicted"/>
<dbReference type="EMBL" id="CAJNOK010031986">
    <property type="protein sequence ID" value="CAF1478816.1"/>
    <property type="molecule type" value="Genomic_DNA"/>
</dbReference>
<organism evidence="1 3">
    <name type="scientific">Didymodactylos carnosus</name>
    <dbReference type="NCBI Taxonomy" id="1234261"/>
    <lineage>
        <taxon>Eukaryota</taxon>
        <taxon>Metazoa</taxon>
        <taxon>Spiralia</taxon>
        <taxon>Gnathifera</taxon>
        <taxon>Rotifera</taxon>
        <taxon>Eurotatoria</taxon>
        <taxon>Bdelloidea</taxon>
        <taxon>Philodinida</taxon>
        <taxon>Philodinidae</taxon>
        <taxon>Didymodactylos</taxon>
    </lineage>
</organism>
<reference evidence="1" key="1">
    <citation type="submission" date="2021-02" db="EMBL/GenBank/DDBJ databases">
        <authorList>
            <person name="Nowell W R."/>
        </authorList>
    </citation>
    <scope>NUCLEOTIDE SEQUENCE</scope>
</reference>
<dbReference type="Pfam" id="PF13385">
    <property type="entry name" value="Laminin_G_3"/>
    <property type="match status" value="1"/>
</dbReference>
<name>A0A8S2FK88_9BILA</name>
<accession>A0A8S2FK88</accession>
<gene>
    <name evidence="1" type="ORF">OVA965_LOCUS35973</name>
    <name evidence="2" type="ORF">TMI583_LOCUS36961</name>
</gene>
<dbReference type="EMBL" id="CAJOBA010053900">
    <property type="protein sequence ID" value="CAF4269563.1"/>
    <property type="molecule type" value="Genomic_DNA"/>
</dbReference>
<protein>
    <submittedName>
        <fullName evidence="1">Uncharacterized protein</fullName>
    </submittedName>
</protein>
<evidence type="ECO:0000313" key="1">
    <source>
        <dbReference type="EMBL" id="CAF1478816.1"/>
    </source>
</evidence>
<dbReference type="InterPro" id="IPR013320">
    <property type="entry name" value="ConA-like_dom_sf"/>
</dbReference>
<sequence length="130" mass="15317">MYKYNNCEYIMNAFYTFDSVLTDSSGNNNTVNGSYNSFVTTEYVNKTQSFTVKFWFYWTAKSALDYCLFGQYLSSSTDQCLFINIRNRVLCFGFYADDTPGNIIIVLNKWYHAAFVYDYTNRRRCIYLDG</sequence>
<dbReference type="AlphaFoldDB" id="A0A8S2FK88"/>